<dbReference type="Proteomes" id="UP000243006">
    <property type="component" value="Unassembled WGS sequence"/>
</dbReference>
<reference evidence="2 3" key="1">
    <citation type="submission" date="2015-04" db="EMBL/GenBank/DDBJ databases">
        <title>Draft genome of the roundworm Trichinella nativa.</title>
        <authorList>
            <person name="Mitreva M."/>
        </authorList>
    </citation>
    <scope>NUCLEOTIDE SEQUENCE [LARGE SCALE GENOMIC DNA]</scope>
    <source>
        <strain evidence="2 3">ISS45</strain>
    </source>
</reference>
<dbReference type="AlphaFoldDB" id="A0A1Y3ERS6"/>
<accession>A0A1Y3ERS6</accession>
<name>A0A1Y3ERS6_9BILA</name>
<proteinExistence type="predicted"/>
<organism evidence="2 3">
    <name type="scientific">Trichinella nativa</name>
    <dbReference type="NCBI Taxonomy" id="6335"/>
    <lineage>
        <taxon>Eukaryota</taxon>
        <taxon>Metazoa</taxon>
        <taxon>Ecdysozoa</taxon>
        <taxon>Nematoda</taxon>
        <taxon>Enoplea</taxon>
        <taxon>Dorylaimia</taxon>
        <taxon>Trichinellida</taxon>
        <taxon>Trichinellidae</taxon>
        <taxon>Trichinella</taxon>
    </lineage>
</organism>
<keyword evidence="1" id="KW-0732">Signal</keyword>
<evidence type="ECO:0000313" key="3">
    <source>
        <dbReference type="Proteomes" id="UP000243006"/>
    </source>
</evidence>
<evidence type="ECO:0000256" key="1">
    <source>
        <dbReference type="SAM" id="SignalP"/>
    </source>
</evidence>
<dbReference type="InterPro" id="IPR042350">
    <property type="entry name" value="ATRAID"/>
</dbReference>
<protein>
    <submittedName>
        <fullName evidence="2">Uncharacterized protein</fullName>
    </submittedName>
</protein>
<dbReference type="PANTHER" id="PTHR15926">
    <property type="entry name" value="ALL-TRANS RETINOIC ACID-INDUCED DIFFERENTIATION FACTOR"/>
    <property type="match status" value="1"/>
</dbReference>
<feature type="signal peptide" evidence="1">
    <location>
        <begin position="1"/>
        <end position="15"/>
    </location>
</feature>
<sequence>MFWITFVVFITTATALESVCQKKCTEPRLTPELERYCTKRDGHWLTDEANCCALNNGTVIILNLRQCNLSCLNSSIFEDGETNLNRSNIEMMDLSDNPIAPDCVSANFWTGMTRLNYLILPHPTKCPGGKDAWEYAKGNKCIGQVDWCKHENCTHMHREKPLRSKRPRNDAMHLQ</sequence>
<feature type="chain" id="PRO_5012215155" evidence="1">
    <location>
        <begin position="16"/>
        <end position="175"/>
    </location>
</feature>
<evidence type="ECO:0000313" key="2">
    <source>
        <dbReference type="EMBL" id="OUC47595.1"/>
    </source>
</evidence>
<comment type="caution">
    <text evidence="2">The sequence shown here is derived from an EMBL/GenBank/DDBJ whole genome shotgun (WGS) entry which is preliminary data.</text>
</comment>
<dbReference type="EMBL" id="LVZM01004118">
    <property type="protein sequence ID" value="OUC47595.1"/>
    <property type="molecule type" value="Genomic_DNA"/>
</dbReference>
<dbReference type="PANTHER" id="PTHR15926:SF1">
    <property type="entry name" value="ALL-TRANS RETINOIC ACID-INDUCED DIFFERENTIATION FACTOR"/>
    <property type="match status" value="1"/>
</dbReference>
<gene>
    <name evidence="2" type="ORF">D917_06819</name>
</gene>